<accession>A0A0N4WT43</accession>
<reference evidence="1" key="1">
    <citation type="submission" date="2017-02" db="UniProtKB">
        <authorList>
            <consortium name="WormBaseParasite"/>
        </authorList>
    </citation>
    <scope>IDENTIFICATION</scope>
</reference>
<sequence>MLEHRLLGNKLRVLNFYGNLSTFYSFWELFEELVHKQPYSNIEKSTLINCCKGDAARTLQMIPRTGDCAIKRPVSGPKANKHADDKLKSMKQCPDDYRSLGNNLNHIQAIIATLEKQGEIVNTTNMRTMFLETFSKKIQDEMVEKEFDSSSP</sequence>
<dbReference type="WBParaSite" id="HPLM_0001474101-mRNA-1">
    <property type="protein sequence ID" value="HPLM_0001474101-mRNA-1"/>
    <property type="gene ID" value="HPLM_0001474101"/>
</dbReference>
<dbReference type="AlphaFoldDB" id="A0A0N4WT43"/>
<organism evidence="1">
    <name type="scientific">Haemonchus placei</name>
    <name type="common">Barber's pole worm</name>
    <dbReference type="NCBI Taxonomy" id="6290"/>
    <lineage>
        <taxon>Eukaryota</taxon>
        <taxon>Metazoa</taxon>
        <taxon>Ecdysozoa</taxon>
        <taxon>Nematoda</taxon>
        <taxon>Chromadorea</taxon>
        <taxon>Rhabditida</taxon>
        <taxon>Rhabditina</taxon>
        <taxon>Rhabditomorpha</taxon>
        <taxon>Strongyloidea</taxon>
        <taxon>Trichostrongylidae</taxon>
        <taxon>Haemonchus</taxon>
    </lineage>
</organism>
<name>A0A0N4WT43_HAEPC</name>
<protein>
    <submittedName>
        <fullName evidence="1">Reverse transcriptase domain-containing protein</fullName>
    </submittedName>
</protein>
<evidence type="ECO:0000313" key="1">
    <source>
        <dbReference type="WBParaSite" id="HPLM_0001474101-mRNA-1"/>
    </source>
</evidence>
<proteinExistence type="predicted"/>